<organism evidence="1 2">
    <name type="scientific">Liparis tanakae</name>
    <name type="common">Tanaka's snailfish</name>
    <dbReference type="NCBI Taxonomy" id="230148"/>
    <lineage>
        <taxon>Eukaryota</taxon>
        <taxon>Metazoa</taxon>
        <taxon>Chordata</taxon>
        <taxon>Craniata</taxon>
        <taxon>Vertebrata</taxon>
        <taxon>Euteleostomi</taxon>
        <taxon>Actinopterygii</taxon>
        <taxon>Neopterygii</taxon>
        <taxon>Teleostei</taxon>
        <taxon>Neoteleostei</taxon>
        <taxon>Acanthomorphata</taxon>
        <taxon>Eupercaria</taxon>
        <taxon>Perciformes</taxon>
        <taxon>Cottioidei</taxon>
        <taxon>Cottales</taxon>
        <taxon>Liparidae</taxon>
        <taxon>Liparis</taxon>
    </lineage>
</organism>
<sequence>MAGKLKRRHREEQKERRSWTSQEWKGLQSKRKRTTKRKTLLTGLCWKIREVLVDTEFLSHRQRCIVVPYYHHLKAATLSLLPVNQLERRHAIVSIVRVRSDSTYPSPTKVFYQLCQRVSLELERRHAIVSIVRVRSDSTYPSPTKVFYQLCQRVSLELPAVECILPELSKDWRGSHFRGRDIQDKVS</sequence>
<reference evidence="1 2" key="1">
    <citation type="submission" date="2019-03" db="EMBL/GenBank/DDBJ databases">
        <title>First draft genome of Liparis tanakae, snailfish: a comprehensive survey of snailfish specific genes.</title>
        <authorList>
            <person name="Kim W."/>
            <person name="Song I."/>
            <person name="Jeong J.-H."/>
            <person name="Kim D."/>
            <person name="Kim S."/>
            <person name="Ryu S."/>
            <person name="Song J.Y."/>
            <person name="Lee S.K."/>
        </authorList>
    </citation>
    <scope>NUCLEOTIDE SEQUENCE [LARGE SCALE GENOMIC DNA]</scope>
    <source>
        <tissue evidence="1">Muscle</tissue>
    </source>
</reference>
<accession>A0A4Z2G144</accession>
<name>A0A4Z2G144_9TELE</name>
<keyword evidence="2" id="KW-1185">Reference proteome</keyword>
<dbReference type="Proteomes" id="UP000314294">
    <property type="component" value="Unassembled WGS sequence"/>
</dbReference>
<comment type="caution">
    <text evidence="1">The sequence shown here is derived from an EMBL/GenBank/DDBJ whole genome shotgun (WGS) entry which is preliminary data.</text>
</comment>
<evidence type="ECO:0000313" key="1">
    <source>
        <dbReference type="EMBL" id="TNN46991.1"/>
    </source>
</evidence>
<evidence type="ECO:0000313" key="2">
    <source>
        <dbReference type="Proteomes" id="UP000314294"/>
    </source>
</evidence>
<proteinExistence type="predicted"/>
<dbReference type="AlphaFoldDB" id="A0A4Z2G144"/>
<protein>
    <submittedName>
        <fullName evidence="1">Uncharacterized protein</fullName>
    </submittedName>
</protein>
<gene>
    <name evidence="1" type="ORF">EYF80_042816</name>
</gene>
<dbReference type="EMBL" id="SRLO01000763">
    <property type="protein sequence ID" value="TNN46991.1"/>
    <property type="molecule type" value="Genomic_DNA"/>
</dbReference>